<reference evidence="3" key="1">
    <citation type="journal article" date="2019" name="Int. J. Syst. Evol. Microbiol.">
        <title>The Global Catalogue of Microorganisms (GCM) 10K type strain sequencing project: providing services to taxonomists for standard genome sequencing and annotation.</title>
        <authorList>
            <consortium name="The Broad Institute Genomics Platform"/>
            <consortium name="The Broad Institute Genome Sequencing Center for Infectious Disease"/>
            <person name="Wu L."/>
            <person name="Ma J."/>
        </authorList>
    </citation>
    <scope>NUCLEOTIDE SEQUENCE [LARGE SCALE GENOMIC DNA]</scope>
    <source>
        <strain evidence="3">CGMCC 4.7246</strain>
    </source>
</reference>
<gene>
    <name evidence="2" type="ORF">ACFP3R_07740</name>
</gene>
<dbReference type="Pfam" id="PF00805">
    <property type="entry name" value="Pentapeptide"/>
    <property type="match status" value="2"/>
</dbReference>
<sequence>MTKPDWSPRARRRARISRRRRVARVGLLTLATATSVVAVVPVLVAALALLTADLTRFLAPSPWFGRNVAVAAAWCAVAAGPLWLASRRFRERPRDRPAGWGALSTAERTSLAASLATVVALVFAGMSLQVTRDQVELTARGQLGDRYAEAVRSLASDRAEVRISGALSLERIALDPAEADHAFDLLAVFLRTRAARPASGPCDPAVDPVGETGVIAGVLARMSKRHGSGDADLRGTCLRTTGWEGADLDGADLREADLSEADLGGARLVGARLAEASLAGADLAGADLSGASLAGADLTGADLRHTDLTGAVLTGADLSGANVQHAKLPPNAPPH</sequence>
<dbReference type="InterPro" id="IPR001646">
    <property type="entry name" value="5peptide_repeat"/>
</dbReference>
<keyword evidence="3" id="KW-1185">Reference proteome</keyword>
<dbReference type="PANTHER" id="PTHR14136">
    <property type="entry name" value="BTB_POZ DOMAIN-CONTAINING PROTEIN KCTD9"/>
    <property type="match status" value="1"/>
</dbReference>
<dbReference type="PROSITE" id="PS51318">
    <property type="entry name" value="TAT"/>
    <property type="match status" value="1"/>
</dbReference>
<evidence type="ECO:0000313" key="2">
    <source>
        <dbReference type="EMBL" id="MFC6089159.1"/>
    </source>
</evidence>
<evidence type="ECO:0000256" key="1">
    <source>
        <dbReference type="SAM" id="Phobius"/>
    </source>
</evidence>
<keyword evidence="1" id="KW-1133">Transmembrane helix</keyword>
<dbReference type="PANTHER" id="PTHR14136:SF17">
    <property type="entry name" value="BTB_POZ DOMAIN-CONTAINING PROTEIN KCTD9"/>
    <property type="match status" value="1"/>
</dbReference>
<protein>
    <submittedName>
        <fullName evidence="2">Pentapeptide repeat-containing protein</fullName>
    </submittedName>
</protein>
<dbReference type="InterPro" id="IPR051082">
    <property type="entry name" value="Pentapeptide-BTB/POZ_domain"/>
</dbReference>
<dbReference type="Proteomes" id="UP001596220">
    <property type="component" value="Unassembled WGS sequence"/>
</dbReference>
<feature type="transmembrane region" description="Helical" evidence="1">
    <location>
        <begin position="111"/>
        <end position="130"/>
    </location>
</feature>
<dbReference type="InterPro" id="IPR006311">
    <property type="entry name" value="TAT_signal"/>
</dbReference>
<name>A0ABW1P2G6_9PSEU</name>
<keyword evidence="1" id="KW-0812">Transmembrane</keyword>
<evidence type="ECO:0000313" key="3">
    <source>
        <dbReference type="Proteomes" id="UP001596220"/>
    </source>
</evidence>
<keyword evidence="1" id="KW-0472">Membrane</keyword>
<comment type="caution">
    <text evidence="2">The sequence shown here is derived from an EMBL/GenBank/DDBJ whole genome shotgun (WGS) entry which is preliminary data.</text>
</comment>
<dbReference type="Gene3D" id="2.160.20.80">
    <property type="entry name" value="E3 ubiquitin-protein ligase SopA"/>
    <property type="match status" value="1"/>
</dbReference>
<proteinExistence type="predicted"/>
<organism evidence="2 3">
    <name type="scientific">Saccharothrix lopnurensis</name>
    <dbReference type="NCBI Taxonomy" id="1670621"/>
    <lineage>
        <taxon>Bacteria</taxon>
        <taxon>Bacillati</taxon>
        <taxon>Actinomycetota</taxon>
        <taxon>Actinomycetes</taxon>
        <taxon>Pseudonocardiales</taxon>
        <taxon>Pseudonocardiaceae</taxon>
        <taxon>Saccharothrix</taxon>
    </lineage>
</organism>
<dbReference type="SUPFAM" id="SSF141571">
    <property type="entry name" value="Pentapeptide repeat-like"/>
    <property type="match status" value="1"/>
</dbReference>
<accession>A0ABW1P2G6</accession>
<feature type="transmembrane region" description="Helical" evidence="1">
    <location>
        <begin position="21"/>
        <end position="48"/>
    </location>
</feature>
<dbReference type="RefSeq" id="WP_380634185.1">
    <property type="nucleotide sequence ID" value="NZ_JBHSQO010000005.1"/>
</dbReference>
<dbReference type="EMBL" id="JBHSQO010000005">
    <property type="protein sequence ID" value="MFC6089159.1"/>
    <property type="molecule type" value="Genomic_DNA"/>
</dbReference>
<feature type="transmembrane region" description="Helical" evidence="1">
    <location>
        <begin position="68"/>
        <end position="86"/>
    </location>
</feature>